<name>A0A3N6N6D2_9BURK</name>
<dbReference type="PANTHER" id="PTHR33337">
    <property type="entry name" value="GFA DOMAIN-CONTAINING PROTEIN"/>
    <property type="match status" value="1"/>
</dbReference>
<evidence type="ECO:0000256" key="3">
    <source>
        <dbReference type="ARBA" id="ARBA00022833"/>
    </source>
</evidence>
<evidence type="ECO:0000313" key="7">
    <source>
        <dbReference type="Proteomes" id="UP000272778"/>
    </source>
</evidence>
<feature type="domain" description="CENP-V/GFA" evidence="5">
    <location>
        <begin position="13"/>
        <end position="129"/>
    </location>
</feature>
<dbReference type="InterPro" id="IPR006913">
    <property type="entry name" value="CENP-V/GFA"/>
</dbReference>
<evidence type="ECO:0000256" key="2">
    <source>
        <dbReference type="ARBA" id="ARBA00022723"/>
    </source>
</evidence>
<reference evidence="6 7" key="1">
    <citation type="submission" date="2018-11" db="EMBL/GenBank/DDBJ databases">
        <title>Paraburkholderia sp. DHOA04, isolated from soil.</title>
        <authorList>
            <person name="Gao Z.-H."/>
            <person name="Qiu L.-H."/>
            <person name="Fu J.-C."/>
        </authorList>
    </citation>
    <scope>NUCLEOTIDE SEQUENCE [LARGE SCALE GENOMIC DNA]</scope>
    <source>
        <strain evidence="6 7">DHOA04</strain>
    </source>
</reference>
<dbReference type="Proteomes" id="UP000272778">
    <property type="component" value="Unassembled WGS sequence"/>
</dbReference>
<keyword evidence="2" id="KW-0479">Metal-binding</keyword>
<proteinExistence type="inferred from homology"/>
<dbReference type="InterPro" id="IPR011057">
    <property type="entry name" value="Mss4-like_sf"/>
</dbReference>
<comment type="caution">
    <text evidence="6">The sequence shown here is derived from an EMBL/GenBank/DDBJ whole genome shotgun (WGS) entry which is preliminary data.</text>
</comment>
<keyword evidence="3" id="KW-0862">Zinc</keyword>
<evidence type="ECO:0000259" key="5">
    <source>
        <dbReference type="PROSITE" id="PS51891"/>
    </source>
</evidence>
<keyword evidence="7" id="KW-1185">Reference proteome</keyword>
<evidence type="ECO:0000313" key="6">
    <source>
        <dbReference type="EMBL" id="RQH04482.1"/>
    </source>
</evidence>
<accession>A0A3N6N6D2</accession>
<comment type="similarity">
    <text evidence="1">Belongs to the Gfa family.</text>
</comment>
<protein>
    <submittedName>
        <fullName evidence="6">GFA family protein</fullName>
    </submittedName>
</protein>
<organism evidence="6 7">
    <name type="scientific">Paraburkholderia dinghuensis</name>
    <dbReference type="NCBI Taxonomy" id="2305225"/>
    <lineage>
        <taxon>Bacteria</taxon>
        <taxon>Pseudomonadati</taxon>
        <taxon>Pseudomonadota</taxon>
        <taxon>Betaproteobacteria</taxon>
        <taxon>Burkholderiales</taxon>
        <taxon>Burkholderiaceae</taxon>
        <taxon>Paraburkholderia</taxon>
    </lineage>
</organism>
<dbReference type="PROSITE" id="PS51891">
    <property type="entry name" value="CENP_V_GFA"/>
    <property type="match status" value="1"/>
</dbReference>
<dbReference type="EMBL" id="RQIS01000013">
    <property type="protein sequence ID" value="RQH04482.1"/>
    <property type="molecule type" value="Genomic_DNA"/>
</dbReference>
<dbReference type="PANTHER" id="PTHR33337:SF40">
    <property type="entry name" value="CENP-V_GFA DOMAIN-CONTAINING PROTEIN-RELATED"/>
    <property type="match status" value="1"/>
</dbReference>
<dbReference type="OrthoDB" id="327703at2"/>
<dbReference type="GO" id="GO:0046872">
    <property type="term" value="F:metal ion binding"/>
    <property type="evidence" value="ECO:0007669"/>
    <property type="project" value="UniProtKB-KW"/>
</dbReference>
<evidence type="ECO:0000256" key="1">
    <source>
        <dbReference type="ARBA" id="ARBA00005495"/>
    </source>
</evidence>
<gene>
    <name evidence="6" type="ORF">D1Y85_18685</name>
</gene>
<keyword evidence="4" id="KW-0456">Lyase</keyword>
<dbReference type="SUPFAM" id="SSF51316">
    <property type="entry name" value="Mss4-like"/>
    <property type="match status" value="1"/>
</dbReference>
<dbReference type="GO" id="GO:0016846">
    <property type="term" value="F:carbon-sulfur lyase activity"/>
    <property type="evidence" value="ECO:0007669"/>
    <property type="project" value="InterPro"/>
</dbReference>
<dbReference type="Pfam" id="PF04828">
    <property type="entry name" value="GFA"/>
    <property type="match status" value="1"/>
</dbReference>
<sequence>MLASPSANTPSTLRGQCLCGTVHYAVDDAFVYALNCHCTKCRRATGSAFKPFAGIERQKLVVTRGGENLLTFGDAKSNHDVHCARCGSLLYSVVREGGWVHVTLGTLDDSPAIRPSAHIFVGSKAPWFEITDTLPQYDEFP</sequence>
<dbReference type="AlphaFoldDB" id="A0A3N6N6D2"/>
<dbReference type="RefSeq" id="WP_124152559.1">
    <property type="nucleotide sequence ID" value="NZ_RQIS01000013.1"/>
</dbReference>
<dbReference type="Gene3D" id="3.90.1590.10">
    <property type="entry name" value="glutathione-dependent formaldehyde- activating enzyme (gfa)"/>
    <property type="match status" value="1"/>
</dbReference>
<evidence type="ECO:0000256" key="4">
    <source>
        <dbReference type="ARBA" id="ARBA00023239"/>
    </source>
</evidence>